<name>A0ABU1W202_9GAMM</name>
<evidence type="ECO:0000313" key="2">
    <source>
        <dbReference type="Proteomes" id="UP001257909"/>
    </source>
</evidence>
<organism evidence="1 2">
    <name type="scientific">Rheinheimera soli</name>
    <dbReference type="NCBI Taxonomy" id="443616"/>
    <lineage>
        <taxon>Bacteria</taxon>
        <taxon>Pseudomonadati</taxon>
        <taxon>Pseudomonadota</taxon>
        <taxon>Gammaproteobacteria</taxon>
        <taxon>Chromatiales</taxon>
        <taxon>Chromatiaceae</taxon>
        <taxon>Rheinheimera</taxon>
    </lineage>
</organism>
<gene>
    <name evidence="1" type="ORF">J2W69_002950</name>
</gene>
<evidence type="ECO:0000313" key="1">
    <source>
        <dbReference type="EMBL" id="MDR7121993.1"/>
    </source>
</evidence>
<dbReference type="RefSeq" id="WP_186435240.1">
    <property type="nucleotide sequence ID" value="NZ_JAJOYU010000033.1"/>
</dbReference>
<proteinExistence type="predicted"/>
<comment type="caution">
    <text evidence="1">The sequence shown here is derived from an EMBL/GenBank/DDBJ whole genome shotgun (WGS) entry which is preliminary data.</text>
</comment>
<protein>
    <submittedName>
        <fullName evidence="1">Uncharacterized protein</fullName>
    </submittedName>
</protein>
<accession>A0ABU1W202</accession>
<dbReference type="EMBL" id="JAVDWR010000011">
    <property type="protein sequence ID" value="MDR7121993.1"/>
    <property type="molecule type" value="Genomic_DNA"/>
</dbReference>
<keyword evidence="2" id="KW-1185">Reference proteome</keyword>
<reference evidence="1 2" key="1">
    <citation type="submission" date="2023-07" db="EMBL/GenBank/DDBJ databases">
        <title>Sorghum-associated microbial communities from plants grown in Nebraska, USA.</title>
        <authorList>
            <person name="Schachtman D."/>
        </authorList>
    </citation>
    <scope>NUCLEOTIDE SEQUENCE [LARGE SCALE GENOMIC DNA]</scope>
    <source>
        <strain evidence="1 2">4138</strain>
    </source>
</reference>
<dbReference type="Proteomes" id="UP001257909">
    <property type="component" value="Unassembled WGS sequence"/>
</dbReference>
<sequence>MNSINTTVEKSNVSTTERSVSSLLLVRRINQFLTQIGRALSLSGAVYTK</sequence>